<comment type="caution">
    <text evidence="1">The sequence shown here is derived from an EMBL/GenBank/DDBJ whole genome shotgun (WGS) entry which is preliminary data.</text>
</comment>
<reference evidence="2" key="1">
    <citation type="journal article" date="2023" name="Nat. Plants">
        <title>Single-cell RNA sequencing provides a high-resolution roadmap for understanding the multicellular compartmentation of specialized metabolism.</title>
        <authorList>
            <person name="Sun S."/>
            <person name="Shen X."/>
            <person name="Li Y."/>
            <person name="Li Y."/>
            <person name="Wang S."/>
            <person name="Li R."/>
            <person name="Zhang H."/>
            <person name="Shen G."/>
            <person name="Guo B."/>
            <person name="Wei J."/>
            <person name="Xu J."/>
            <person name="St-Pierre B."/>
            <person name="Chen S."/>
            <person name="Sun C."/>
        </authorList>
    </citation>
    <scope>NUCLEOTIDE SEQUENCE [LARGE SCALE GENOMIC DNA]</scope>
</reference>
<sequence>MESTMDEIPTKANELSQAQDEEKSREEKLKTIVSTKESKEKIKESECFIENHESLKEEQVKVKQDQIEKGEKRKEEISLMIFERDKREEMRAIQPQSLNFLATTCGKKSNHGMKAKEEGMEKELSISFKDTSLNCTLPVTAGLPLPLPVGFFRDNLGDRLPTAQGRSDPTVAGRSHVLLIKGFIASSLRVHVLGSEQLNCLRFMNLWYPIDHLQIPSLIESRVLVLDSIESKERVKPLNIRFMRLVPYRFSIEV</sequence>
<accession>A0ACC0B6L2</accession>
<proteinExistence type="predicted"/>
<gene>
    <name evidence="1" type="ORF">M9H77_18116</name>
</gene>
<protein>
    <submittedName>
        <fullName evidence="1">Uncharacterized protein</fullName>
    </submittedName>
</protein>
<evidence type="ECO:0000313" key="2">
    <source>
        <dbReference type="Proteomes" id="UP001060085"/>
    </source>
</evidence>
<keyword evidence="2" id="KW-1185">Reference proteome</keyword>
<name>A0ACC0B6L2_CATRO</name>
<organism evidence="1 2">
    <name type="scientific">Catharanthus roseus</name>
    <name type="common">Madagascar periwinkle</name>
    <name type="synonym">Vinca rosea</name>
    <dbReference type="NCBI Taxonomy" id="4058"/>
    <lineage>
        <taxon>Eukaryota</taxon>
        <taxon>Viridiplantae</taxon>
        <taxon>Streptophyta</taxon>
        <taxon>Embryophyta</taxon>
        <taxon>Tracheophyta</taxon>
        <taxon>Spermatophyta</taxon>
        <taxon>Magnoliopsida</taxon>
        <taxon>eudicotyledons</taxon>
        <taxon>Gunneridae</taxon>
        <taxon>Pentapetalae</taxon>
        <taxon>asterids</taxon>
        <taxon>lamiids</taxon>
        <taxon>Gentianales</taxon>
        <taxon>Apocynaceae</taxon>
        <taxon>Rauvolfioideae</taxon>
        <taxon>Vinceae</taxon>
        <taxon>Catharanthinae</taxon>
        <taxon>Catharanthus</taxon>
    </lineage>
</organism>
<dbReference type="EMBL" id="CM044704">
    <property type="protein sequence ID" value="KAI5668263.1"/>
    <property type="molecule type" value="Genomic_DNA"/>
</dbReference>
<dbReference type="Proteomes" id="UP001060085">
    <property type="component" value="Linkage Group LG04"/>
</dbReference>
<evidence type="ECO:0000313" key="1">
    <source>
        <dbReference type="EMBL" id="KAI5668263.1"/>
    </source>
</evidence>